<dbReference type="CDD" id="cd06558">
    <property type="entry name" value="crotonase-like"/>
    <property type="match status" value="1"/>
</dbReference>
<evidence type="ECO:0000313" key="1">
    <source>
        <dbReference type="EMBL" id="RDW13484.1"/>
    </source>
</evidence>
<dbReference type="AlphaFoldDB" id="A0A3D8PBN9"/>
<dbReference type="EMBL" id="QFCQ01000033">
    <property type="protein sequence ID" value="RDW13484.1"/>
    <property type="molecule type" value="Genomic_DNA"/>
</dbReference>
<gene>
    <name evidence="1" type="ORF">DIE28_07855</name>
</gene>
<dbReference type="Pfam" id="PF00378">
    <property type="entry name" value="ECH_1"/>
    <property type="match status" value="1"/>
</dbReference>
<dbReference type="GO" id="GO:0016853">
    <property type="term" value="F:isomerase activity"/>
    <property type="evidence" value="ECO:0007669"/>
    <property type="project" value="UniProtKB-KW"/>
</dbReference>
<reference evidence="1 2" key="1">
    <citation type="submission" date="2018-05" db="EMBL/GenBank/DDBJ databases">
        <title>Whole genome sequencing of Paracoccus thiocyanatus SST.</title>
        <authorList>
            <person name="Ghosh W."/>
            <person name="Rameez M.J."/>
            <person name="Roy C."/>
        </authorList>
    </citation>
    <scope>NUCLEOTIDE SEQUENCE [LARGE SCALE GENOMIC DNA]</scope>
    <source>
        <strain evidence="1 2">SST</strain>
    </source>
</reference>
<proteinExistence type="predicted"/>
<evidence type="ECO:0000313" key="2">
    <source>
        <dbReference type="Proteomes" id="UP000256679"/>
    </source>
</evidence>
<keyword evidence="1" id="KW-0413">Isomerase</keyword>
<accession>A0A3D8PBN9</accession>
<dbReference type="InterPro" id="IPR029045">
    <property type="entry name" value="ClpP/crotonase-like_dom_sf"/>
</dbReference>
<dbReference type="SUPFAM" id="SSF52096">
    <property type="entry name" value="ClpP/crotonase"/>
    <property type="match status" value="1"/>
</dbReference>
<protein>
    <submittedName>
        <fullName evidence="1">Enoyl-CoA hydratase/isomerase family protein</fullName>
    </submittedName>
</protein>
<dbReference type="PANTHER" id="PTHR11941">
    <property type="entry name" value="ENOYL-COA HYDRATASE-RELATED"/>
    <property type="match status" value="1"/>
</dbReference>
<keyword evidence="2" id="KW-1185">Reference proteome</keyword>
<dbReference type="Gene3D" id="3.90.226.10">
    <property type="entry name" value="2-enoyl-CoA Hydratase, Chain A, domain 1"/>
    <property type="match status" value="1"/>
</dbReference>
<dbReference type="InterPro" id="IPR001753">
    <property type="entry name" value="Enoyl-CoA_hydra/iso"/>
</dbReference>
<dbReference type="PANTHER" id="PTHR11941:SF54">
    <property type="entry name" value="ENOYL-COA HYDRATASE, MITOCHONDRIAL"/>
    <property type="match status" value="1"/>
</dbReference>
<name>A0A3D8PBN9_9RHOB</name>
<dbReference type="GO" id="GO:0006635">
    <property type="term" value="P:fatty acid beta-oxidation"/>
    <property type="evidence" value="ECO:0007669"/>
    <property type="project" value="TreeGrafter"/>
</dbReference>
<comment type="caution">
    <text evidence="1">The sequence shown here is derived from an EMBL/GenBank/DDBJ whole genome shotgun (WGS) entry which is preliminary data.</text>
</comment>
<sequence length="246" mass="26211">MAVEIEHSGNAVQVLLNLPDSGNAFSDALVAGLDRALDEIETASCATVVFQGAGKGFCGGLDLSDLESQTDASLLDRLIRIEMILQRIANLPQRTVALVHRFAYGAGADLAVACRHRIAAPGTRFAFPGVRFGILLGTGRLARLVGEAQARTMLMQVAPLAAEDALRIGMIDDLVSQQDWDGLIARLAAEPAPYDTVTAHHLAARLRSNEEDRDLAALVRSAARPGLRDRVARYAAAAKKGPRQPA</sequence>
<dbReference type="Proteomes" id="UP000256679">
    <property type="component" value="Unassembled WGS sequence"/>
</dbReference>
<organism evidence="1 2">
    <name type="scientific">Paracoccus thiocyanatus</name>
    <dbReference type="NCBI Taxonomy" id="34006"/>
    <lineage>
        <taxon>Bacteria</taxon>
        <taxon>Pseudomonadati</taxon>
        <taxon>Pseudomonadota</taxon>
        <taxon>Alphaproteobacteria</taxon>
        <taxon>Rhodobacterales</taxon>
        <taxon>Paracoccaceae</taxon>
        <taxon>Paracoccus</taxon>
    </lineage>
</organism>